<dbReference type="FunFam" id="3.30.160.60:FF:000446">
    <property type="entry name" value="Zinc finger protein"/>
    <property type="match status" value="1"/>
</dbReference>
<evidence type="ECO:0000256" key="3">
    <source>
        <dbReference type="ARBA" id="ARBA00022737"/>
    </source>
</evidence>
<comment type="subcellular location">
    <subcellularLocation>
        <location evidence="1">Nucleus</location>
    </subcellularLocation>
</comment>
<evidence type="ECO:0000256" key="10">
    <source>
        <dbReference type="PROSITE-ProRule" id="PRU00042"/>
    </source>
</evidence>
<keyword evidence="7" id="KW-0238">DNA-binding</keyword>
<evidence type="ECO:0000259" key="11">
    <source>
        <dbReference type="PROSITE" id="PS50157"/>
    </source>
</evidence>
<keyword evidence="3" id="KW-0677">Repeat</keyword>
<keyword evidence="5" id="KW-0862">Zinc</keyword>
<gene>
    <name evidence="12" type="ORF">CDAR_455271</name>
</gene>
<dbReference type="PANTHER" id="PTHR16515">
    <property type="entry name" value="PR DOMAIN ZINC FINGER PROTEIN"/>
    <property type="match status" value="1"/>
</dbReference>
<keyword evidence="4 10" id="KW-0863">Zinc-finger</keyword>
<evidence type="ECO:0000313" key="13">
    <source>
        <dbReference type="Proteomes" id="UP001054837"/>
    </source>
</evidence>
<evidence type="ECO:0000256" key="8">
    <source>
        <dbReference type="ARBA" id="ARBA00023163"/>
    </source>
</evidence>
<dbReference type="InterPro" id="IPR013087">
    <property type="entry name" value="Znf_C2H2_type"/>
</dbReference>
<dbReference type="EMBL" id="BPLQ01015170">
    <property type="protein sequence ID" value="GIY86293.1"/>
    <property type="molecule type" value="Genomic_DNA"/>
</dbReference>
<feature type="domain" description="C2H2-type" evidence="11">
    <location>
        <begin position="211"/>
        <end position="238"/>
    </location>
</feature>
<evidence type="ECO:0000256" key="6">
    <source>
        <dbReference type="ARBA" id="ARBA00023015"/>
    </source>
</evidence>
<comment type="caution">
    <text evidence="12">The sequence shown here is derived from an EMBL/GenBank/DDBJ whole genome shotgun (WGS) entry which is preliminary data.</text>
</comment>
<dbReference type="FunFam" id="3.30.160.60:FF:001049">
    <property type="entry name" value="zinc finger protein 319"/>
    <property type="match status" value="1"/>
</dbReference>
<keyword evidence="13" id="KW-1185">Reference proteome</keyword>
<dbReference type="InterPro" id="IPR050331">
    <property type="entry name" value="Zinc_finger"/>
</dbReference>
<feature type="domain" description="C2H2-type" evidence="11">
    <location>
        <begin position="268"/>
        <end position="301"/>
    </location>
</feature>
<feature type="domain" description="C2H2-type" evidence="11">
    <location>
        <begin position="239"/>
        <end position="267"/>
    </location>
</feature>
<dbReference type="GO" id="GO:0010468">
    <property type="term" value="P:regulation of gene expression"/>
    <property type="evidence" value="ECO:0007669"/>
    <property type="project" value="TreeGrafter"/>
</dbReference>
<evidence type="ECO:0000256" key="7">
    <source>
        <dbReference type="ARBA" id="ARBA00023125"/>
    </source>
</evidence>
<dbReference type="PROSITE" id="PS50157">
    <property type="entry name" value="ZINC_FINGER_C2H2_2"/>
    <property type="match status" value="4"/>
</dbReference>
<evidence type="ECO:0000256" key="5">
    <source>
        <dbReference type="ARBA" id="ARBA00022833"/>
    </source>
</evidence>
<dbReference type="PANTHER" id="PTHR16515:SF49">
    <property type="entry name" value="GASTRULA ZINC FINGER PROTEIN XLCGF49.1-LIKE-RELATED"/>
    <property type="match status" value="1"/>
</dbReference>
<organism evidence="12 13">
    <name type="scientific">Caerostris darwini</name>
    <dbReference type="NCBI Taxonomy" id="1538125"/>
    <lineage>
        <taxon>Eukaryota</taxon>
        <taxon>Metazoa</taxon>
        <taxon>Ecdysozoa</taxon>
        <taxon>Arthropoda</taxon>
        <taxon>Chelicerata</taxon>
        <taxon>Arachnida</taxon>
        <taxon>Araneae</taxon>
        <taxon>Araneomorphae</taxon>
        <taxon>Entelegynae</taxon>
        <taxon>Araneoidea</taxon>
        <taxon>Araneidae</taxon>
        <taxon>Caerostris</taxon>
    </lineage>
</organism>
<evidence type="ECO:0000313" key="12">
    <source>
        <dbReference type="EMBL" id="GIY86293.1"/>
    </source>
</evidence>
<dbReference type="GO" id="GO:0003677">
    <property type="term" value="F:DNA binding"/>
    <property type="evidence" value="ECO:0007669"/>
    <property type="project" value="UniProtKB-KW"/>
</dbReference>
<feature type="domain" description="C2H2-type" evidence="11">
    <location>
        <begin position="183"/>
        <end position="210"/>
    </location>
</feature>
<keyword evidence="6" id="KW-0805">Transcription regulation</keyword>
<dbReference type="GO" id="GO:0008270">
    <property type="term" value="F:zinc ion binding"/>
    <property type="evidence" value="ECO:0007669"/>
    <property type="project" value="UniProtKB-KW"/>
</dbReference>
<evidence type="ECO:0000256" key="1">
    <source>
        <dbReference type="ARBA" id="ARBA00004123"/>
    </source>
</evidence>
<protein>
    <recommendedName>
        <fullName evidence="11">C2H2-type domain-containing protein</fullName>
    </recommendedName>
</protein>
<reference evidence="12 13" key="1">
    <citation type="submission" date="2021-06" db="EMBL/GenBank/DDBJ databases">
        <title>Caerostris darwini draft genome.</title>
        <authorList>
            <person name="Kono N."/>
            <person name="Arakawa K."/>
        </authorList>
    </citation>
    <scope>NUCLEOTIDE SEQUENCE [LARGE SCALE GENOMIC DNA]</scope>
</reference>
<proteinExistence type="predicted"/>
<sequence length="349" mass="39641">MAFRNCEFCNAYVKNFEIHNCANFGNLHLESYTTLPKSSSSNWAQDIDHPNDPATAPLPVAEPFVLPGFQQTFGHRNGLKHQIAQHPIASSQTECSGIFRTDEPSSYFISDFNESEIASTNGISQHYEKSFETPILTTQNMQYNSLDPIPPPGPIDSRKCPKEFLPTDQCEPRDHSRSIARPYACNYCDKTFLSRYHLTRHIRTYTGENPHTCTICNKCFAQSYRLTKYMRIHTSRTSCECTQCSKCFAVRPTLLEHIRIIHNAEKPYKCKECGEGFAYRCRLRDHVRSTTLMTDHVNVQNVLSALLSIPDSNVTCSYIIKCDSGSMNSPQRTCLELASAGKINKLFYS</sequence>
<dbReference type="InterPro" id="IPR036236">
    <property type="entry name" value="Znf_C2H2_sf"/>
</dbReference>
<dbReference type="SMART" id="SM00355">
    <property type="entry name" value="ZnF_C2H2"/>
    <property type="match status" value="4"/>
</dbReference>
<dbReference type="Proteomes" id="UP001054837">
    <property type="component" value="Unassembled WGS sequence"/>
</dbReference>
<dbReference type="PROSITE" id="PS00028">
    <property type="entry name" value="ZINC_FINGER_C2H2_1"/>
    <property type="match status" value="1"/>
</dbReference>
<evidence type="ECO:0000256" key="9">
    <source>
        <dbReference type="ARBA" id="ARBA00023242"/>
    </source>
</evidence>
<evidence type="ECO:0000256" key="4">
    <source>
        <dbReference type="ARBA" id="ARBA00022771"/>
    </source>
</evidence>
<dbReference type="SUPFAM" id="SSF57667">
    <property type="entry name" value="beta-beta-alpha zinc fingers"/>
    <property type="match status" value="2"/>
</dbReference>
<dbReference type="AlphaFoldDB" id="A0AAV4WVD2"/>
<keyword evidence="8" id="KW-0804">Transcription</keyword>
<dbReference type="Pfam" id="PF00096">
    <property type="entry name" value="zf-C2H2"/>
    <property type="match status" value="2"/>
</dbReference>
<keyword evidence="9" id="KW-0539">Nucleus</keyword>
<name>A0AAV4WVD2_9ARAC</name>
<dbReference type="Gene3D" id="3.30.160.60">
    <property type="entry name" value="Classic Zinc Finger"/>
    <property type="match status" value="4"/>
</dbReference>
<dbReference type="GO" id="GO:0005634">
    <property type="term" value="C:nucleus"/>
    <property type="evidence" value="ECO:0007669"/>
    <property type="project" value="UniProtKB-SubCell"/>
</dbReference>
<dbReference type="FunFam" id="3.30.160.60:FF:000087">
    <property type="entry name" value="Zinc finger protein 354B"/>
    <property type="match status" value="1"/>
</dbReference>
<evidence type="ECO:0000256" key="2">
    <source>
        <dbReference type="ARBA" id="ARBA00022723"/>
    </source>
</evidence>
<accession>A0AAV4WVD2</accession>
<keyword evidence="2" id="KW-0479">Metal-binding</keyword>